<evidence type="ECO:0000313" key="2">
    <source>
        <dbReference type="Proteomes" id="UP000257139"/>
    </source>
</evidence>
<evidence type="ECO:0000313" key="1">
    <source>
        <dbReference type="EMBL" id="SPC25926.1"/>
    </source>
</evidence>
<dbReference type="AlphaFoldDB" id="A0A7Z7JG24"/>
<accession>A0A7Z7JG24</accession>
<protein>
    <submittedName>
        <fullName evidence="1">Uncharacterized protein</fullName>
    </submittedName>
</protein>
<sequence length="77" mass="8417">MAHRIETAQALKAIRAGTYNVSSASLYGAVAYTRSGHSLARTCVFQMSAPLCVARSLGEGLWGDLFKVRPRLRVYTL</sequence>
<proteinExistence type="predicted"/>
<reference evidence="1 2" key="1">
    <citation type="submission" date="2018-01" db="EMBL/GenBank/DDBJ databases">
        <authorList>
            <person name="Clerissi C."/>
        </authorList>
    </citation>
    <scope>NUCLEOTIDE SEQUENCE [LARGE SCALE GENOMIC DNA]</scope>
    <source>
        <strain evidence="1">Cupriavidus taiwanensis STM 6021</strain>
    </source>
</reference>
<dbReference type="Proteomes" id="UP000257139">
    <property type="component" value="Unassembled WGS sequence"/>
</dbReference>
<dbReference type="EMBL" id="OGUU01000049">
    <property type="protein sequence ID" value="SPC25926.1"/>
    <property type="molecule type" value="Genomic_DNA"/>
</dbReference>
<organism evidence="1 2">
    <name type="scientific">Cupriavidus taiwanensis</name>
    <dbReference type="NCBI Taxonomy" id="164546"/>
    <lineage>
        <taxon>Bacteria</taxon>
        <taxon>Pseudomonadati</taxon>
        <taxon>Pseudomonadota</taxon>
        <taxon>Betaproteobacteria</taxon>
        <taxon>Burkholderiales</taxon>
        <taxon>Burkholderiaceae</taxon>
        <taxon>Cupriavidus</taxon>
    </lineage>
</organism>
<name>A0A7Z7JG24_9BURK</name>
<comment type="caution">
    <text evidence="1">The sequence shown here is derived from an EMBL/GenBank/DDBJ whole genome shotgun (WGS) entry which is preliminary data.</text>
</comment>
<gene>
    <name evidence="1" type="ORF">CBM2594_U20113</name>
</gene>